<protein>
    <submittedName>
        <fullName evidence="1">Uncharacterized protein</fullName>
    </submittedName>
</protein>
<gene>
    <name evidence="1" type="ORF">TRIHO_09510</name>
</gene>
<dbReference type="Proteomes" id="UP000068382">
    <property type="component" value="Unassembled WGS sequence"/>
</dbReference>
<organism evidence="1 2">
    <name type="scientific">Tritonibacter horizontis</name>
    <dbReference type="NCBI Taxonomy" id="1768241"/>
    <lineage>
        <taxon>Bacteria</taxon>
        <taxon>Pseudomonadati</taxon>
        <taxon>Pseudomonadota</taxon>
        <taxon>Alphaproteobacteria</taxon>
        <taxon>Rhodobacterales</taxon>
        <taxon>Paracoccaceae</taxon>
        <taxon>Tritonibacter</taxon>
    </lineage>
</organism>
<dbReference type="AlphaFoldDB" id="A0A132C0U6"/>
<name>A0A132C0U6_9RHOB</name>
<reference evidence="1 2" key="1">
    <citation type="submission" date="2015-12" db="EMBL/GenBank/DDBJ databases">
        <title>Genome sequence of the marine Rhodobacteraceae strain O3.65, Candidatus Tritonibacter horizontis.</title>
        <authorList>
            <person name="Poehlein A."/>
            <person name="Giebel H.A."/>
            <person name="Voget S."/>
            <person name="Brinkhoff T."/>
        </authorList>
    </citation>
    <scope>NUCLEOTIDE SEQUENCE [LARGE SCALE GENOMIC DNA]</scope>
    <source>
        <strain evidence="1 2">O3.65</strain>
    </source>
</reference>
<dbReference type="EMBL" id="LPUY01000025">
    <property type="protein sequence ID" value="KUP94215.1"/>
    <property type="molecule type" value="Genomic_DNA"/>
</dbReference>
<keyword evidence="2" id="KW-1185">Reference proteome</keyword>
<proteinExistence type="predicted"/>
<accession>A0A132C0U6</accession>
<evidence type="ECO:0000313" key="1">
    <source>
        <dbReference type="EMBL" id="KUP94215.1"/>
    </source>
</evidence>
<evidence type="ECO:0000313" key="2">
    <source>
        <dbReference type="Proteomes" id="UP000068382"/>
    </source>
</evidence>
<sequence length="66" mass="7628">MEFKVLSECCKADDPSVVFYDKRFEPSGLTAGQFLNDLCRQFGVRTIYVFCQFSGEFNDLWNIFPG</sequence>
<comment type="caution">
    <text evidence="1">The sequence shown here is derived from an EMBL/GenBank/DDBJ whole genome shotgun (WGS) entry which is preliminary data.</text>
</comment>